<keyword evidence="1" id="KW-0472">Membrane</keyword>
<feature type="transmembrane region" description="Helical" evidence="1">
    <location>
        <begin position="32"/>
        <end position="53"/>
    </location>
</feature>
<feature type="transmembrane region" description="Helical" evidence="1">
    <location>
        <begin position="68"/>
        <end position="87"/>
    </location>
</feature>
<keyword evidence="1" id="KW-1133">Transmembrane helix</keyword>
<reference evidence="2 3" key="1">
    <citation type="submission" date="2016-10" db="EMBL/GenBank/DDBJ databases">
        <authorList>
            <person name="de Groot N.N."/>
        </authorList>
    </citation>
    <scope>NUCLEOTIDE SEQUENCE [LARGE SCALE GENOMIC DNA]</scope>
    <source>
        <strain evidence="2 3">DSM 20117</strain>
    </source>
</reference>
<protein>
    <recommendedName>
        <fullName evidence="4">Flagellar biosynthetic protein FliP</fullName>
    </recommendedName>
</protein>
<accession>A0A1H1DY75</accession>
<sequence>MNNTELHASTSTTTTSPTTSRGRRIWLFTRHYLEMVVAMILGMVVLGPVWNWLTRAAGVSAVFDRPDVASLVMATNMTVAMGAWMKFRGHGWAPIIEMGAAMYLPFIVLFVPLWMGAIDGHTVMAAGHLLMLPAMAIAMLLRLDEYTQDHAHHRHSADQAHEHHAHKHA</sequence>
<feature type="transmembrane region" description="Helical" evidence="1">
    <location>
        <begin position="99"/>
        <end position="117"/>
    </location>
</feature>
<proteinExistence type="predicted"/>
<gene>
    <name evidence="2" type="ORF">SAMN04489742_2675</name>
</gene>
<dbReference type="RefSeq" id="WP_074700873.1">
    <property type="nucleotide sequence ID" value="NZ_CP018863.1"/>
</dbReference>
<feature type="transmembrane region" description="Helical" evidence="1">
    <location>
        <begin position="123"/>
        <end position="141"/>
    </location>
</feature>
<dbReference type="STRING" id="37928.SAMN04489742_2675"/>
<evidence type="ECO:0000256" key="1">
    <source>
        <dbReference type="SAM" id="Phobius"/>
    </source>
</evidence>
<dbReference type="EMBL" id="FNKH01000002">
    <property type="protein sequence ID" value="SDQ81482.1"/>
    <property type="molecule type" value="Genomic_DNA"/>
</dbReference>
<organism evidence="2 3">
    <name type="scientific">Crystallibacter crystallopoietes</name>
    <dbReference type="NCBI Taxonomy" id="37928"/>
    <lineage>
        <taxon>Bacteria</taxon>
        <taxon>Bacillati</taxon>
        <taxon>Actinomycetota</taxon>
        <taxon>Actinomycetes</taxon>
        <taxon>Micrococcales</taxon>
        <taxon>Micrococcaceae</taxon>
        <taxon>Crystallibacter</taxon>
    </lineage>
</organism>
<evidence type="ECO:0000313" key="2">
    <source>
        <dbReference type="EMBL" id="SDQ81482.1"/>
    </source>
</evidence>
<dbReference type="OrthoDB" id="582306at2"/>
<evidence type="ECO:0008006" key="4">
    <source>
        <dbReference type="Google" id="ProtNLM"/>
    </source>
</evidence>
<dbReference type="KEGG" id="acry:AC20117_04065"/>
<dbReference type="AlphaFoldDB" id="A0A1H1DY75"/>
<keyword evidence="1" id="KW-0812">Transmembrane</keyword>
<name>A0A1H1DY75_9MICC</name>
<keyword evidence="3" id="KW-1185">Reference proteome</keyword>
<dbReference type="Proteomes" id="UP000181917">
    <property type="component" value="Unassembled WGS sequence"/>
</dbReference>
<evidence type="ECO:0000313" key="3">
    <source>
        <dbReference type="Proteomes" id="UP000181917"/>
    </source>
</evidence>